<dbReference type="Proteomes" id="UP001500320">
    <property type="component" value="Unassembled WGS sequence"/>
</dbReference>
<reference evidence="2" key="1">
    <citation type="journal article" date="2019" name="Int. J. Syst. Evol. Microbiol.">
        <title>The Global Catalogue of Microorganisms (GCM) 10K type strain sequencing project: providing services to taxonomists for standard genome sequencing and annotation.</title>
        <authorList>
            <consortium name="The Broad Institute Genomics Platform"/>
            <consortium name="The Broad Institute Genome Sequencing Center for Infectious Disease"/>
            <person name="Wu L."/>
            <person name="Ma J."/>
        </authorList>
    </citation>
    <scope>NUCLEOTIDE SEQUENCE [LARGE SCALE GENOMIC DNA]</scope>
    <source>
        <strain evidence="2">JCM 9373</strain>
    </source>
</reference>
<organism evidence="1 2">
    <name type="scientific">Planomonospora alba</name>
    <dbReference type="NCBI Taxonomy" id="161354"/>
    <lineage>
        <taxon>Bacteria</taxon>
        <taxon>Bacillati</taxon>
        <taxon>Actinomycetota</taxon>
        <taxon>Actinomycetes</taxon>
        <taxon>Streptosporangiales</taxon>
        <taxon>Streptosporangiaceae</taxon>
        <taxon>Planomonospora</taxon>
    </lineage>
</organism>
<dbReference type="EMBL" id="BAAAUT010000057">
    <property type="protein sequence ID" value="GAA3157959.1"/>
    <property type="molecule type" value="Genomic_DNA"/>
</dbReference>
<name>A0ABP6NVL7_9ACTN</name>
<protein>
    <submittedName>
        <fullName evidence="1">Uncharacterized protein</fullName>
    </submittedName>
</protein>
<proteinExistence type="predicted"/>
<gene>
    <name evidence="1" type="ORF">GCM10010466_55890</name>
</gene>
<evidence type="ECO:0000313" key="1">
    <source>
        <dbReference type="EMBL" id="GAA3157959.1"/>
    </source>
</evidence>
<keyword evidence="2" id="KW-1185">Reference proteome</keyword>
<sequence length="65" mass="7137">MSVSLSWRADRTARDLLIRPENTVPSIARLPGSGAPRVYEYVPERVTGRPAVEPSTARAEWEAGS</sequence>
<evidence type="ECO:0000313" key="2">
    <source>
        <dbReference type="Proteomes" id="UP001500320"/>
    </source>
</evidence>
<accession>A0ABP6NVL7</accession>
<comment type="caution">
    <text evidence="1">The sequence shown here is derived from an EMBL/GenBank/DDBJ whole genome shotgun (WGS) entry which is preliminary data.</text>
</comment>